<organism evidence="2 3">
    <name type="scientific">Paenibacillus montaniterrae</name>
    <dbReference type="NCBI Taxonomy" id="429341"/>
    <lineage>
        <taxon>Bacteria</taxon>
        <taxon>Bacillati</taxon>
        <taxon>Bacillota</taxon>
        <taxon>Bacilli</taxon>
        <taxon>Bacillales</taxon>
        <taxon>Paenibacillaceae</taxon>
        <taxon>Paenibacillus</taxon>
    </lineage>
</organism>
<feature type="domain" description="PilZ" evidence="1">
    <location>
        <begin position="32"/>
        <end position="107"/>
    </location>
</feature>
<name>A0A919YRV5_9BACL</name>
<evidence type="ECO:0000259" key="1">
    <source>
        <dbReference type="Pfam" id="PF07238"/>
    </source>
</evidence>
<accession>A0A919YRV5</accession>
<gene>
    <name evidence="2" type="ORF">J40TS1_39370</name>
</gene>
<protein>
    <recommendedName>
        <fullName evidence="1">PilZ domain-containing protein</fullName>
    </recommendedName>
</protein>
<keyword evidence="3" id="KW-1185">Reference proteome</keyword>
<proteinExistence type="predicted"/>
<dbReference type="Proteomes" id="UP000683139">
    <property type="component" value="Unassembled WGS sequence"/>
</dbReference>
<evidence type="ECO:0000313" key="2">
    <source>
        <dbReference type="EMBL" id="GIP18295.1"/>
    </source>
</evidence>
<reference evidence="2" key="1">
    <citation type="submission" date="2021-03" db="EMBL/GenBank/DDBJ databases">
        <title>Antimicrobial resistance genes in bacteria isolated from Japanese honey, and their potential for conferring macrolide and lincosamide resistance in the American foulbrood pathogen Paenibacillus larvae.</title>
        <authorList>
            <person name="Okamoto M."/>
            <person name="Kumagai M."/>
            <person name="Kanamori H."/>
            <person name="Takamatsu D."/>
        </authorList>
    </citation>
    <scope>NUCLEOTIDE SEQUENCE</scope>
    <source>
        <strain evidence="2">J40TS1</strain>
    </source>
</reference>
<dbReference type="InterPro" id="IPR009875">
    <property type="entry name" value="PilZ_domain"/>
</dbReference>
<dbReference type="GO" id="GO:0035438">
    <property type="term" value="F:cyclic-di-GMP binding"/>
    <property type="evidence" value="ECO:0007669"/>
    <property type="project" value="InterPro"/>
</dbReference>
<dbReference type="Pfam" id="PF07238">
    <property type="entry name" value="PilZ"/>
    <property type="match status" value="1"/>
</dbReference>
<dbReference type="EMBL" id="BOSE01000008">
    <property type="protein sequence ID" value="GIP18295.1"/>
    <property type="molecule type" value="Genomic_DNA"/>
</dbReference>
<comment type="caution">
    <text evidence="2">The sequence shown here is derived from an EMBL/GenBank/DDBJ whole genome shotgun (WGS) entry which is preliminary data.</text>
</comment>
<dbReference type="AlphaFoldDB" id="A0A919YRV5"/>
<dbReference type="Gene3D" id="2.40.10.220">
    <property type="entry name" value="predicted glycosyltransferase like domains"/>
    <property type="match status" value="1"/>
</dbReference>
<dbReference type="RefSeq" id="WP_246563773.1">
    <property type="nucleotide sequence ID" value="NZ_BOSE01000008.1"/>
</dbReference>
<evidence type="ECO:0000313" key="3">
    <source>
        <dbReference type="Proteomes" id="UP000683139"/>
    </source>
</evidence>
<sequence length="124" mass="14315">MNNRRKTPFRYVLKEPVAFDLQFLSINGIVPPEKPVLAILYNLNRNGCRIWMPVSLPVENNHIEVSMEILLNDVPLTLKGSLRWSLPHEGGYYYGVELDESDEERDRLPAELRELAGQNRILAQ</sequence>